<accession>A0ABN1MU60</accession>
<protein>
    <submittedName>
        <fullName evidence="2">TAT-variant-translocated molybdopterin oxidoreductase</fullName>
    </submittedName>
</protein>
<name>A0ABN1MU60_9FLAO</name>
<dbReference type="Gene3D" id="3.30.70.20">
    <property type="match status" value="2"/>
</dbReference>
<comment type="caution">
    <text evidence="2">The sequence shown here is derived from an EMBL/GenBank/DDBJ whole genome shotgun (WGS) entry which is preliminary data.</text>
</comment>
<dbReference type="PANTHER" id="PTHR42783">
    <property type="entry name" value="GLUTAMATE SYNTHASE [NADPH] SMALL CHAIN"/>
    <property type="match status" value="1"/>
</dbReference>
<dbReference type="EMBL" id="BAAAFH010000022">
    <property type="protein sequence ID" value="GAA0876886.1"/>
    <property type="molecule type" value="Genomic_DNA"/>
</dbReference>
<dbReference type="PROSITE" id="PS51318">
    <property type="entry name" value="TAT"/>
    <property type="match status" value="1"/>
</dbReference>
<sequence>MGMTENNPKDLAAVNAKPEYFESRGEIAPQELSVDEFLADERLREASTDRRDFLKFLGFSVAAATLAACEAPVTKAIPYVTKPEDVTPGVANWYASTYYDGNSYASILVKTREGRPIHIKGNREFGITYGGLTPEMAASVLTLYDGERLKNPLKNGEETTWSEVDGDIKKSLGAIKSKNGKITIVSNTIISPSTLRVISDFSAEYGNVEHIQYDAVSYDGIRQANKDSFGMDVIPSYDFAKADTIVSVGADFLNGWLLANAYSVEYAKNRKPEAGKMSKHFQFEANMSMAGANADYRGMVKPSQYAAVLAAIAEGVGAGKISGIDTSAVKDMAEVKEAVKALKSSKSKSLVVCGSNNKALQIITNKINHALGAYTTTINLNNPVAMFKSEEAKMMKFVKDVLVGKGPDAVIFYGTNPVYTTPNGAKLSEAISKIGLSVSTASWNDETAANCQYVCPDHHALETWNDYAPVKNHYGIAQPTIKPLHNTASAQESFLVWAGKANRKGRESKVYFDYIRTIWEQEGFTRQTEFADFHTFWNKSVHDSAMTVPAEAPSSPEFAASLNGLAGKLPKGGDVEVVLYQKASMGIGLQAGNPWLQEMPDSLSKVTWDNYITMNYKEAKDAGYNVKLDQEHGATLASVTVGNETFELPVIATPGQASGTIGIALGYGRGENGEEIGKAAFRTKEYGGYEMEEGKRASIGKNAFRLIDISAGYMSYDVVGSVKKIGGNYPIAATQFQLTAMGRSSIVRETTLDIFNKKNETAYNPPHMLTTHHGKEHVSKFDLWTSHPVEHVGHRWALSIDLNSCLGCGTCLIACQSENNVPVVGKDEVRRGREMAWLRIDRYYKSEDELAVGTKKEEFSYGALEDNIEENPSVVFMPMMCQHCNHAPCETVCPVAATNHSNEGLNQMAYNRCIGTRYCANNCPYKVRRFNWFNYPAYKKFTEINPAQDDLGRMVLNPDVTVRTRGVMEKCSLCVQKIQEGKLVAKAEGRPVKDGDVTVACADACATNAITIGDWNDTHSEVRVASEGKRAYQALEEIGVKPNIWYQVKVRNHDNAGLDAAQVEKDYAHHGSEGHGNEGHH</sequence>
<dbReference type="SUPFAM" id="SSF54862">
    <property type="entry name" value="4Fe-4S ferredoxins"/>
    <property type="match status" value="1"/>
</dbReference>
<organism evidence="2 3">
    <name type="scientific">Wandonia haliotis</name>
    <dbReference type="NCBI Taxonomy" id="574963"/>
    <lineage>
        <taxon>Bacteria</taxon>
        <taxon>Pseudomonadati</taxon>
        <taxon>Bacteroidota</taxon>
        <taxon>Flavobacteriia</taxon>
        <taxon>Flavobacteriales</taxon>
        <taxon>Crocinitomicaceae</taxon>
        <taxon>Wandonia</taxon>
    </lineage>
</organism>
<dbReference type="InterPro" id="IPR017896">
    <property type="entry name" value="4Fe4S_Fe-S-bd"/>
</dbReference>
<dbReference type="InterPro" id="IPR006656">
    <property type="entry name" value="Mopterin_OxRdtase"/>
</dbReference>
<feature type="domain" description="4Fe-4S ferredoxin-type" evidence="1">
    <location>
        <begin position="796"/>
        <end position="826"/>
    </location>
</feature>
<dbReference type="Pfam" id="PF00384">
    <property type="entry name" value="Molybdopterin"/>
    <property type="match status" value="1"/>
</dbReference>
<dbReference type="Gene3D" id="3.40.50.740">
    <property type="match status" value="1"/>
</dbReference>
<dbReference type="Gene3D" id="3.40.228.10">
    <property type="entry name" value="Dimethylsulfoxide Reductase, domain 2"/>
    <property type="match status" value="1"/>
</dbReference>
<evidence type="ECO:0000313" key="3">
    <source>
        <dbReference type="Proteomes" id="UP001501126"/>
    </source>
</evidence>
<dbReference type="InterPro" id="IPR006311">
    <property type="entry name" value="TAT_signal"/>
</dbReference>
<evidence type="ECO:0000313" key="2">
    <source>
        <dbReference type="EMBL" id="GAA0876886.1"/>
    </source>
</evidence>
<keyword evidence="3" id="KW-1185">Reference proteome</keyword>
<dbReference type="Proteomes" id="UP001501126">
    <property type="component" value="Unassembled WGS sequence"/>
</dbReference>
<dbReference type="SUPFAM" id="SSF53706">
    <property type="entry name" value="Formate dehydrogenase/DMSO reductase, domains 1-3"/>
    <property type="match status" value="1"/>
</dbReference>
<dbReference type="Pfam" id="PF13247">
    <property type="entry name" value="Fer4_11"/>
    <property type="match status" value="1"/>
</dbReference>
<feature type="domain" description="4Fe-4S ferredoxin-type" evidence="1">
    <location>
        <begin position="872"/>
        <end position="903"/>
    </location>
</feature>
<dbReference type="PANTHER" id="PTHR42783:SF3">
    <property type="entry name" value="GLUTAMATE SYNTHASE [NADPH] SMALL CHAIN-RELATED"/>
    <property type="match status" value="1"/>
</dbReference>
<reference evidence="2 3" key="1">
    <citation type="journal article" date="2019" name="Int. J. Syst. Evol. Microbiol.">
        <title>The Global Catalogue of Microorganisms (GCM) 10K type strain sequencing project: providing services to taxonomists for standard genome sequencing and annotation.</title>
        <authorList>
            <consortium name="The Broad Institute Genomics Platform"/>
            <consortium name="The Broad Institute Genome Sequencing Center for Infectious Disease"/>
            <person name="Wu L."/>
            <person name="Ma J."/>
        </authorList>
    </citation>
    <scope>NUCLEOTIDE SEQUENCE [LARGE SCALE GENOMIC DNA]</scope>
    <source>
        <strain evidence="2 3">JCM 16083</strain>
    </source>
</reference>
<dbReference type="Gene3D" id="3.30.2070.10">
    <property type="entry name" value="Formate dehydrogenase/DMSO reductase"/>
    <property type="match status" value="1"/>
</dbReference>
<dbReference type="PROSITE" id="PS51379">
    <property type="entry name" value="4FE4S_FER_2"/>
    <property type="match status" value="3"/>
</dbReference>
<gene>
    <name evidence="2" type="ORF">GCM10009118_32960</name>
</gene>
<dbReference type="Gene3D" id="3.30.200.210">
    <property type="match status" value="1"/>
</dbReference>
<proteinExistence type="predicted"/>
<evidence type="ECO:0000259" key="1">
    <source>
        <dbReference type="PROSITE" id="PS51379"/>
    </source>
</evidence>
<dbReference type="CDD" id="cd10551">
    <property type="entry name" value="PsrB"/>
    <property type="match status" value="1"/>
</dbReference>
<feature type="domain" description="4Fe-4S ferredoxin-type" evidence="1">
    <location>
        <begin position="904"/>
        <end position="933"/>
    </location>
</feature>